<dbReference type="EMBL" id="JAKRYL010000002">
    <property type="protein sequence ID" value="MCL7746068.1"/>
    <property type="molecule type" value="Genomic_DNA"/>
</dbReference>
<dbReference type="AlphaFoldDB" id="A0A9X2CMZ0"/>
<reference evidence="1" key="1">
    <citation type="submission" date="2022-02" db="EMBL/GenBank/DDBJ databases">
        <title>Halalkalibacter sp. nov. isolated from Lonar Lake, India.</title>
        <authorList>
            <person name="Joshi A."/>
            <person name="Thite S."/>
            <person name="Lodha T."/>
        </authorList>
    </citation>
    <scope>NUCLEOTIDE SEQUENCE</scope>
    <source>
        <strain evidence="1">MEB205</strain>
    </source>
</reference>
<dbReference type="Pfam" id="PF26162">
    <property type="entry name" value="YwzD"/>
    <property type="match status" value="1"/>
</dbReference>
<accession>A0A9X2CMZ0</accession>
<keyword evidence="2" id="KW-1185">Reference proteome</keyword>
<evidence type="ECO:0000313" key="1">
    <source>
        <dbReference type="EMBL" id="MCL7746068.1"/>
    </source>
</evidence>
<protein>
    <submittedName>
        <fullName evidence="1">Uncharacterized protein</fullName>
    </submittedName>
</protein>
<gene>
    <name evidence="1" type="ORF">MF646_02925</name>
</gene>
<proteinExistence type="predicted"/>
<comment type="caution">
    <text evidence="1">The sequence shown here is derived from an EMBL/GenBank/DDBJ whole genome shotgun (WGS) entry which is preliminary data.</text>
</comment>
<organism evidence="1 2">
    <name type="scientific">Halalkalibacter alkaliphilus</name>
    <dbReference type="NCBI Taxonomy" id="2917993"/>
    <lineage>
        <taxon>Bacteria</taxon>
        <taxon>Bacillati</taxon>
        <taxon>Bacillota</taxon>
        <taxon>Bacilli</taxon>
        <taxon>Bacillales</taxon>
        <taxon>Bacillaceae</taxon>
        <taxon>Halalkalibacter</taxon>
    </lineage>
</organism>
<evidence type="ECO:0000313" key="2">
    <source>
        <dbReference type="Proteomes" id="UP001139150"/>
    </source>
</evidence>
<dbReference type="RefSeq" id="WP_250094995.1">
    <property type="nucleotide sequence ID" value="NZ_JAKRYL010000002.1"/>
</dbReference>
<dbReference type="Proteomes" id="UP001139150">
    <property type="component" value="Unassembled WGS sequence"/>
</dbReference>
<name>A0A9X2CMZ0_9BACI</name>
<dbReference type="InterPro" id="IPR058930">
    <property type="entry name" value="YwzD"/>
</dbReference>
<sequence length="50" mass="5812">MKIADKIDQEKLQEILITIYKKGLETENIGVTEIIEDIKQEFMTANKDTK</sequence>